<organism evidence="1 2">
    <name type="scientific">Cichorium intybus</name>
    <name type="common">Chicory</name>
    <dbReference type="NCBI Taxonomy" id="13427"/>
    <lineage>
        <taxon>Eukaryota</taxon>
        <taxon>Viridiplantae</taxon>
        <taxon>Streptophyta</taxon>
        <taxon>Embryophyta</taxon>
        <taxon>Tracheophyta</taxon>
        <taxon>Spermatophyta</taxon>
        <taxon>Magnoliopsida</taxon>
        <taxon>eudicotyledons</taxon>
        <taxon>Gunneridae</taxon>
        <taxon>Pentapetalae</taxon>
        <taxon>asterids</taxon>
        <taxon>campanulids</taxon>
        <taxon>Asterales</taxon>
        <taxon>Asteraceae</taxon>
        <taxon>Cichorioideae</taxon>
        <taxon>Cichorieae</taxon>
        <taxon>Cichoriinae</taxon>
        <taxon>Cichorium</taxon>
    </lineage>
</organism>
<dbReference type="Proteomes" id="UP001055811">
    <property type="component" value="Linkage Group LG05"/>
</dbReference>
<reference evidence="2" key="1">
    <citation type="journal article" date="2022" name="Mol. Ecol. Resour.">
        <title>The genomes of chicory, endive, great burdock and yacon provide insights into Asteraceae palaeo-polyploidization history and plant inulin production.</title>
        <authorList>
            <person name="Fan W."/>
            <person name="Wang S."/>
            <person name="Wang H."/>
            <person name="Wang A."/>
            <person name="Jiang F."/>
            <person name="Liu H."/>
            <person name="Zhao H."/>
            <person name="Xu D."/>
            <person name="Zhang Y."/>
        </authorList>
    </citation>
    <scope>NUCLEOTIDE SEQUENCE [LARGE SCALE GENOMIC DNA]</scope>
    <source>
        <strain evidence="2">cv. Punajuju</strain>
    </source>
</reference>
<gene>
    <name evidence="1" type="ORF">L2E82_28761</name>
</gene>
<proteinExistence type="predicted"/>
<comment type="caution">
    <text evidence="1">The sequence shown here is derived from an EMBL/GenBank/DDBJ whole genome shotgun (WGS) entry which is preliminary data.</text>
</comment>
<protein>
    <submittedName>
        <fullName evidence="1">Uncharacterized protein</fullName>
    </submittedName>
</protein>
<dbReference type="EMBL" id="CM042013">
    <property type="protein sequence ID" value="KAI3738677.1"/>
    <property type="molecule type" value="Genomic_DNA"/>
</dbReference>
<evidence type="ECO:0000313" key="1">
    <source>
        <dbReference type="EMBL" id="KAI3738677.1"/>
    </source>
</evidence>
<evidence type="ECO:0000313" key="2">
    <source>
        <dbReference type="Proteomes" id="UP001055811"/>
    </source>
</evidence>
<reference evidence="1 2" key="2">
    <citation type="journal article" date="2022" name="Mol. Ecol. Resour.">
        <title>The genomes of chicory, endive, great burdock and yacon provide insights into Asteraceae paleo-polyploidization history and plant inulin production.</title>
        <authorList>
            <person name="Fan W."/>
            <person name="Wang S."/>
            <person name="Wang H."/>
            <person name="Wang A."/>
            <person name="Jiang F."/>
            <person name="Liu H."/>
            <person name="Zhao H."/>
            <person name="Xu D."/>
            <person name="Zhang Y."/>
        </authorList>
    </citation>
    <scope>NUCLEOTIDE SEQUENCE [LARGE SCALE GENOMIC DNA]</scope>
    <source>
        <strain evidence="2">cv. Punajuju</strain>
        <tissue evidence="1">Leaves</tissue>
    </source>
</reference>
<sequence>MYAKVRRQRTGERMKFASRKWDYATAPLSSLIHFSVFCLPQDVPSTTGLLSPGFSLPLASPKRLHPLKKLNQK</sequence>
<name>A0ACB9CWJ2_CICIN</name>
<accession>A0ACB9CWJ2</accession>
<keyword evidence="2" id="KW-1185">Reference proteome</keyword>